<evidence type="ECO:0000313" key="9">
    <source>
        <dbReference type="EMBL" id="MCQ8240067.1"/>
    </source>
</evidence>
<dbReference type="NCBIfam" id="NF008277">
    <property type="entry name" value="PRK11055.1"/>
    <property type="match status" value="1"/>
</dbReference>
<dbReference type="Pfam" id="PF01263">
    <property type="entry name" value="Aldose_epim"/>
    <property type="match status" value="1"/>
</dbReference>
<dbReference type="PROSITE" id="PS00545">
    <property type="entry name" value="ALDOSE_1_EPIMERASE"/>
    <property type="match status" value="1"/>
</dbReference>
<dbReference type="PANTHER" id="PTHR10091">
    <property type="entry name" value="ALDOSE-1-EPIMERASE"/>
    <property type="match status" value="1"/>
</dbReference>
<protein>
    <recommendedName>
        <fullName evidence="5 8">Aldose 1-epimerase</fullName>
        <ecNumber evidence="4 8">5.1.3.3</ecNumber>
    </recommendedName>
</protein>
<dbReference type="InterPro" id="IPR008183">
    <property type="entry name" value="Aldose_1/G6P_1-epimerase"/>
</dbReference>
<comment type="pathway">
    <text evidence="2 8">Carbohydrate metabolism; hexose metabolism.</text>
</comment>
<evidence type="ECO:0000256" key="8">
    <source>
        <dbReference type="PIRNR" id="PIRNR005096"/>
    </source>
</evidence>
<dbReference type="Gene3D" id="2.70.98.10">
    <property type="match status" value="1"/>
</dbReference>
<dbReference type="RefSeq" id="WP_422918796.1">
    <property type="nucleotide sequence ID" value="NZ_JAMZEJ010000002.1"/>
</dbReference>
<evidence type="ECO:0000256" key="3">
    <source>
        <dbReference type="ARBA" id="ARBA00006206"/>
    </source>
</evidence>
<dbReference type="PIRSF" id="PIRSF005096">
    <property type="entry name" value="GALM"/>
    <property type="match status" value="1"/>
</dbReference>
<dbReference type="PANTHER" id="PTHR10091:SF0">
    <property type="entry name" value="GALACTOSE MUTAROTASE"/>
    <property type="match status" value="1"/>
</dbReference>
<dbReference type="InterPro" id="IPR014718">
    <property type="entry name" value="GH-type_carb-bd"/>
</dbReference>
<dbReference type="InterPro" id="IPR015443">
    <property type="entry name" value="Aldose_1-epimerase"/>
</dbReference>
<evidence type="ECO:0000256" key="7">
    <source>
        <dbReference type="ARBA" id="ARBA00023277"/>
    </source>
</evidence>
<evidence type="ECO:0000256" key="6">
    <source>
        <dbReference type="ARBA" id="ARBA00023235"/>
    </source>
</evidence>
<dbReference type="InterPro" id="IPR018052">
    <property type="entry name" value="Ald1_epimerase_CS"/>
</dbReference>
<reference evidence="9 10" key="1">
    <citation type="submission" date="2022-06" db="EMBL/GenBank/DDBJ databases">
        <title>Rhizosaccharibacter gen. nov. sp. nov. KSS12, endophytic bacteria isolated from sugarcane.</title>
        <authorList>
            <person name="Pitiwittayakul N."/>
        </authorList>
    </citation>
    <scope>NUCLEOTIDE SEQUENCE [LARGE SCALE GENOMIC DNA]</scope>
    <source>
        <strain evidence="9 10">KSS12</strain>
    </source>
</reference>
<sequence>MTAEDGAAAGGEVTLEATPFGTTADGRTATLFTLRNAHGIEVCVTDYGGIVTRVVTPDRQGRPADIVLGFHSLREYETKSADGNLFFGALIGRFANRIARGRFTLDGHEYVLDANNGSNTLHGGRNGFDKRLWEIAGGKQDPRAAAVTLRLVSPDGDGNFPGTLVVHATYTLADDGLRIDYEATTDKPTVINLTNHAYFNLAGVGSAAGVGPQLVRIHADRYLPTDPHAIPTGEMAFVAGTPFDFRTFKRIDRDIRADDPQLAIAQGFDHNWILNRSGNGLQPAAEAYDPASGRTLECLTTEPGVQFYTGNFLAGTYAGRGGLYRQTDGFTLETQHFPDSPNQPDFPSTVLRPGERFRSSTLFRFGIRAD</sequence>
<organism evidence="9 10">
    <name type="scientific">Rhizosaccharibacter radicis</name>
    <dbReference type="NCBI Taxonomy" id="2782605"/>
    <lineage>
        <taxon>Bacteria</taxon>
        <taxon>Pseudomonadati</taxon>
        <taxon>Pseudomonadota</taxon>
        <taxon>Alphaproteobacteria</taxon>
        <taxon>Acetobacterales</taxon>
        <taxon>Acetobacteraceae</taxon>
        <taxon>Rhizosaccharibacter</taxon>
    </lineage>
</organism>
<keyword evidence="10" id="KW-1185">Reference proteome</keyword>
<proteinExistence type="inferred from homology"/>
<accession>A0ABT1VUP7</accession>
<evidence type="ECO:0000256" key="2">
    <source>
        <dbReference type="ARBA" id="ARBA00005028"/>
    </source>
</evidence>
<comment type="similarity">
    <text evidence="3 8">Belongs to the aldose epimerase family.</text>
</comment>
<evidence type="ECO:0000313" key="10">
    <source>
        <dbReference type="Proteomes" id="UP001524547"/>
    </source>
</evidence>
<evidence type="ECO:0000256" key="5">
    <source>
        <dbReference type="ARBA" id="ARBA00014165"/>
    </source>
</evidence>
<dbReference type="SUPFAM" id="SSF74650">
    <property type="entry name" value="Galactose mutarotase-like"/>
    <property type="match status" value="1"/>
</dbReference>
<evidence type="ECO:0000256" key="4">
    <source>
        <dbReference type="ARBA" id="ARBA00013185"/>
    </source>
</evidence>
<gene>
    <name evidence="9" type="ORF">NFI88_04330</name>
</gene>
<comment type="catalytic activity">
    <reaction evidence="1 8">
        <text>alpha-D-glucose = beta-D-glucose</text>
        <dbReference type="Rhea" id="RHEA:10264"/>
        <dbReference type="ChEBI" id="CHEBI:15903"/>
        <dbReference type="ChEBI" id="CHEBI:17925"/>
        <dbReference type="EC" id="5.1.3.3"/>
    </reaction>
</comment>
<dbReference type="EC" id="5.1.3.3" evidence="4 8"/>
<name>A0ABT1VUP7_9PROT</name>
<dbReference type="Proteomes" id="UP001524547">
    <property type="component" value="Unassembled WGS sequence"/>
</dbReference>
<comment type="caution">
    <text evidence="9">The sequence shown here is derived from an EMBL/GenBank/DDBJ whole genome shotgun (WGS) entry which is preliminary data.</text>
</comment>
<dbReference type="EMBL" id="JAMZEJ010000002">
    <property type="protein sequence ID" value="MCQ8240067.1"/>
    <property type="molecule type" value="Genomic_DNA"/>
</dbReference>
<keyword evidence="6 8" id="KW-0413">Isomerase</keyword>
<keyword evidence="7 8" id="KW-0119">Carbohydrate metabolism</keyword>
<dbReference type="InterPro" id="IPR047215">
    <property type="entry name" value="Galactose_mutarotase-like"/>
</dbReference>
<dbReference type="CDD" id="cd09019">
    <property type="entry name" value="galactose_mutarotase_like"/>
    <property type="match status" value="1"/>
</dbReference>
<evidence type="ECO:0000256" key="1">
    <source>
        <dbReference type="ARBA" id="ARBA00001614"/>
    </source>
</evidence>
<dbReference type="InterPro" id="IPR011013">
    <property type="entry name" value="Gal_mutarotase_sf_dom"/>
</dbReference>